<evidence type="ECO:0000313" key="3">
    <source>
        <dbReference type="EMBL" id="TWW01316.1"/>
    </source>
</evidence>
<keyword evidence="1" id="KW-0378">Hydrolase</keyword>
<dbReference type="EMBL" id="VOHS01000005">
    <property type="protein sequence ID" value="TWW01316.1"/>
    <property type="molecule type" value="Genomic_DNA"/>
</dbReference>
<dbReference type="Gene3D" id="2.60.40.10">
    <property type="entry name" value="Immunoglobulins"/>
    <property type="match status" value="1"/>
</dbReference>
<dbReference type="OrthoDB" id="9816001at2"/>
<dbReference type="Proteomes" id="UP000318815">
    <property type="component" value="Unassembled WGS sequence"/>
</dbReference>
<protein>
    <submittedName>
        <fullName evidence="3">Sialate O-acetylesterase</fullName>
    </submittedName>
</protein>
<evidence type="ECO:0000256" key="1">
    <source>
        <dbReference type="ARBA" id="ARBA00022801"/>
    </source>
</evidence>
<comment type="caution">
    <text evidence="3">The sequence shown here is derived from an EMBL/GenBank/DDBJ whole genome shotgun (WGS) entry which is preliminary data.</text>
</comment>
<evidence type="ECO:0000313" key="4">
    <source>
        <dbReference type="Proteomes" id="UP000318815"/>
    </source>
</evidence>
<organism evidence="3 4">
    <name type="scientific">Chitinophaga pinensis</name>
    <dbReference type="NCBI Taxonomy" id="79329"/>
    <lineage>
        <taxon>Bacteria</taxon>
        <taxon>Pseudomonadati</taxon>
        <taxon>Bacteroidota</taxon>
        <taxon>Chitinophagia</taxon>
        <taxon>Chitinophagales</taxon>
        <taxon>Chitinophagaceae</taxon>
        <taxon>Chitinophaga</taxon>
    </lineage>
</organism>
<evidence type="ECO:0000259" key="2">
    <source>
        <dbReference type="Pfam" id="PF03629"/>
    </source>
</evidence>
<dbReference type="AlphaFoldDB" id="A0A5C6M0Z8"/>
<reference evidence="3 4" key="1">
    <citation type="submission" date="2019-08" db="EMBL/GenBank/DDBJ databases">
        <title>Whole genome sequencing of chitin degrading bacteria Chitinophaga pinensis YS16.</title>
        <authorList>
            <person name="Singh R.P."/>
            <person name="Manchanda G."/>
            <person name="Maurya I.K."/>
            <person name="Joshi N.K."/>
            <person name="Srivastava A.K."/>
        </authorList>
    </citation>
    <scope>NUCLEOTIDE SEQUENCE [LARGE SCALE GENOMIC DNA]</scope>
    <source>
        <strain evidence="3 4">YS-16</strain>
    </source>
</reference>
<accession>A0A5C6M0Z8</accession>
<sequence length="486" mass="53761">MQLTTLLKPLLTGVLSCTFILNSFADVRLPALVGSNMVLQRNKPLNIWGWADKGEKVTVSFRNGTYKTVTAADGKWKVQLPAQQAGGPYVMTVSGHNTIKLDNILVGEVWIASGQSNMEMPLKGWGKILNHDQEIAVADYPEIRLFQLKHTTSTAPLEDVNPWDGGWQACTPQSIPEFSSVGYFFAREIYTHEHIPVGVIHTSWGGTVAEAWTSGESIKKIPAFADTVKAFESLPAPLSPSNPNKATLLYNAMIHPLLPYAFRGVIWYQGESNAERAYQYREVFPTMIKDWRKQWHNGDFPFYFVQLANFKDKQAQPVESDWAELREAQSMTLSLPNTGMATAVDIGDAKDIHPKNKQEVGRRLSLIARAKVYGEKIPYSGPVYQSKLVAGNKVTLSFKNADNGLIMKNGTTLKGFEVAGADKKFHWAQATISGNRVIVSSSEVDKPVAVRYSWADNPDGNLYSGAGLPAGPFRTDNFQGVTYGKK</sequence>
<dbReference type="PANTHER" id="PTHR22901">
    <property type="entry name" value="SIALATE O-ACETYLESTERASE"/>
    <property type="match status" value="1"/>
</dbReference>
<gene>
    <name evidence="3" type="ORF">FEF09_07625</name>
</gene>
<name>A0A5C6M0Z8_9BACT</name>
<dbReference type="InterPro" id="IPR036514">
    <property type="entry name" value="SGNH_hydro_sf"/>
</dbReference>
<dbReference type="RefSeq" id="WP_146304541.1">
    <property type="nucleotide sequence ID" value="NZ_VOHS01000005.1"/>
</dbReference>
<dbReference type="GO" id="GO:0001681">
    <property type="term" value="F:sialate O-acetylesterase activity"/>
    <property type="evidence" value="ECO:0007669"/>
    <property type="project" value="InterPro"/>
</dbReference>
<dbReference type="SUPFAM" id="SSF52266">
    <property type="entry name" value="SGNH hydrolase"/>
    <property type="match status" value="1"/>
</dbReference>
<dbReference type="InterPro" id="IPR013783">
    <property type="entry name" value="Ig-like_fold"/>
</dbReference>
<proteinExistence type="predicted"/>
<dbReference type="Pfam" id="PF03629">
    <property type="entry name" value="SASA"/>
    <property type="match status" value="1"/>
</dbReference>
<dbReference type="Gene3D" id="3.40.50.1110">
    <property type="entry name" value="SGNH hydrolase"/>
    <property type="match status" value="1"/>
</dbReference>
<keyword evidence="4" id="KW-1185">Reference proteome</keyword>
<dbReference type="GO" id="GO:0005975">
    <property type="term" value="P:carbohydrate metabolic process"/>
    <property type="evidence" value="ECO:0007669"/>
    <property type="project" value="TreeGrafter"/>
</dbReference>
<dbReference type="PANTHER" id="PTHR22901:SF0">
    <property type="entry name" value="SIALATE O-ACETYLESTERASE"/>
    <property type="match status" value="1"/>
</dbReference>
<dbReference type="InterPro" id="IPR005181">
    <property type="entry name" value="SASA"/>
</dbReference>
<feature type="domain" description="Sialate O-acetylesterase" evidence="2">
    <location>
        <begin position="108"/>
        <end position="361"/>
    </location>
</feature>
<dbReference type="InterPro" id="IPR039329">
    <property type="entry name" value="SIAE"/>
</dbReference>